<accession>A0AAJ7J1J2</accession>
<evidence type="ECO:0000313" key="9">
    <source>
        <dbReference type="Proteomes" id="UP000694925"/>
    </source>
</evidence>
<dbReference type="AlphaFoldDB" id="A0AAJ7J1J2"/>
<dbReference type="GeneID" id="108626422"/>
<feature type="transmembrane region" description="Helical" evidence="8">
    <location>
        <begin position="24"/>
        <end position="43"/>
    </location>
</feature>
<dbReference type="GO" id="GO:0005737">
    <property type="term" value="C:cytoplasm"/>
    <property type="evidence" value="ECO:0007669"/>
    <property type="project" value="TreeGrafter"/>
</dbReference>
<dbReference type="Pfam" id="PF01130">
    <property type="entry name" value="CD36"/>
    <property type="match status" value="1"/>
</dbReference>
<evidence type="ECO:0000256" key="2">
    <source>
        <dbReference type="ARBA" id="ARBA00010532"/>
    </source>
</evidence>
<dbReference type="RefSeq" id="XP_017882564.1">
    <property type="nucleotide sequence ID" value="XM_018027075.2"/>
</dbReference>
<evidence type="ECO:0000256" key="6">
    <source>
        <dbReference type="ARBA" id="ARBA00023136"/>
    </source>
</evidence>
<dbReference type="InterPro" id="IPR002159">
    <property type="entry name" value="CD36_fam"/>
</dbReference>
<reference evidence="10" key="1">
    <citation type="submission" date="2025-08" db="UniProtKB">
        <authorList>
            <consortium name="RefSeq"/>
        </authorList>
    </citation>
    <scope>IDENTIFICATION</scope>
    <source>
        <tissue evidence="10">Whole body</tissue>
    </source>
</reference>
<evidence type="ECO:0000256" key="7">
    <source>
        <dbReference type="ARBA" id="ARBA00023180"/>
    </source>
</evidence>
<evidence type="ECO:0000256" key="5">
    <source>
        <dbReference type="ARBA" id="ARBA00022989"/>
    </source>
</evidence>
<feature type="transmembrane region" description="Helical" evidence="8">
    <location>
        <begin position="466"/>
        <end position="486"/>
    </location>
</feature>
<dbReference type="KEGG" id="ccal:108626422"/>
<dbReference type="GO" id="GO:0005044">
    <property type="term" value="F:scavenger receptor activity"/>
    <property type="evidence" value="ECO:0007669"/>
    <property type="project" value="TreeGrafter"/>
</dbReference>
<evidence type="ECO:0000256" key="1">
    <source>
        <dbReference type="ARBA" id="ARBA00004236"/>
    </source>
</evidence>
<comment type="similarity">
    <text evidence="2">Belongs to the CD36 family.</text>
</comment>
<keyword evidence="9" id="KW-1185">Reference proteome</keyword>
<keyword evidence="7" id="KW-0325">Glycoprotein</keyword>
<keyword evidence="6 8" id="KW-0472">Membrane</keyword>
<sequence>MEKKKSLKRVFRRSFSETSQRRKVCWLYGLAAIISIAIFSLFWCTNIFRDAILSNLVIRNGTASFLFWQRPPVSLLGKIYIFNYTNVEEFQNGNADKLKVEEVGPYIYRETLSRTNVQMNDNGTVTYQEKRSYEWVGGESETDRIVVPNMLLMSTLAYSRNLIYLVQIGLTVVLSKLRTETFLGLSVGEYLWGYEDELFKMVKSVASLKEPVPLDKFGILAIKNGLNTDRITMHTGVDMRSLGLIQSVNGLENHHTWGDDSCDRIDGTDGSMFPPQWIEEPNTNSTVYIYAKDVCRSLPFRYERRSFTNGIPTLRYKLPSDIFATNKDSCFCSKESADSLERRCPPAGTFNVSACKQGTPLVVSFPHFYAGDESLFKKIDGLSPRRDRHESYIDLHPRLAVTVNTRLRLQLNLEVRKAVGMPFSGKLEDGLILPLIWVDSTIDDMPESVLEILHRSYYLVNAVEAGFQWCSLVCAVLSFGALIAALTRDDERSSSKSSKPDQRTELDRF</sequence>
<protein>
    <submittedName>
        <fullName evidence="10">Scavenger receptor class B member 1-like</fullName>
    </submittedName>
</protein>
<keyword evidence="5 8" id="KW-1133">Transmembrane helix</keyword>
<keyword evidence="4 8" id="KW-0812">Transmembrane</keyword>
<dbReference type="GO" id="GO:0005886">
    <property type="term" value="C:plasma membrane"/>
    <property type="evidence" value="ECO:0007669"/>
    <property type="project" value="UniProtKB-SubCell"/>
</dbReference>
<comment type="subcellular location">
    <subcellularLocation>
        <location evidence="1">Cell membrane</location>
    </subcellularLocation>
</comment>
<gene>
    <name evidence="10" type="primary">LOC108626422</name>
</gene>
<evidence type="ECO:0000256" key="8">
    <source>
        <dbReference type="SAM" id="Phobius"/>
    </source>
</evidence>
<dbReference type="PANTHER" id="PTHR11923">
    <property type="entry name" value="SCAVENGER RECEPTOR CLASS B TYPE-1 SR-B1"/>
    <property type="match status" value="1"/>
</dbReference>
<dbReference type="PRINTS" id="PR01609">
    <property type="entry name" value="CD36FAMILY"/>
</dbReference>
<name>A0AAJ7J1J2_9HYME</name>
<evidence type="ECO:0000313" key="10">
    <source>
        <dbReference type="RefSeq" id="XP_017882564.1"/>
    </source>
</evidence>
<keyword evidence="3" id="KW-1003">Cell membrane</keyword>
<dbReference type="Proteomes" id="UP000694925">
    <property type="component" value="Unplaced"/>
</dbReference>
<proteinExistence type="inferred from homology"/>
<evidence type="ECO:0000256" key="3">
    <source>
        <dbReference type="ARBA" id="ARBA00022475"/>
    </source>
</evidence>
<evidence type="ECO:0000256" key="4">
    <source>
        <dbReference type="ARBA" id="ARBA00022692"/>
    </source>
</evidence>
<organism evidence="9 10">
    <name type="scientific">Ceratina calcarata</name>
    <dbReference type="NCBI Taxonomy" id="156304"/>
    <lineage>
        <taxon>Eukaryota</taxon>
        <taxon>Metazoa</taxon>
        <taxon>Ecdysozoa</taxon>
        <taxon>Arthropoda</taxon>
        <taxon>Hexapoda</taxon>
        <taxon>Insecta</taxon>
        <taxon>Pterygota</taxon>
        <taxon>Neoptera</taxon>
        <taxon>Endopterygota</taxon>
        <taxon>Hymenoptera</taxon>
        <taxon>Apocrita</taxon>
        <taxon>Aculeata</taxon>
        <taxon>Apoidea</taxon>
        <taxon>Anthophila</taxon>
        <taxon>Apidae</taxon>
        <taxon>Ceratina</taxon>
        <taxon>Zadontomerus</taxon>
    </lineage>
</organism>
<dbReference type="PANTHER" id="PTHR11923:SF50">
    <property type="entry name" value="GH19047P"/>
    <property type="match status" value="1"/>
</dbReference>